<protein>
    <submittedName>
        <fullName evidence="1">Uncharacterized protein</fullName>
    </submittedName>
</protein>
<reference evidence="1" key="1">
    <citation type="submission" date="2019-09" db="EMBL/GenBank/DDBJ databases">
        <title>Characterisation of the sponge microbiome using genome-centric metagenomics.</title>
        <authorList>
            <person name="Engelberts J.P."/>
            <person name="Robbins S.J."/>
            <person name="De Goeij J.M."/>
            <person name="Aranda M."/>
            <person name="Bell S.C."/>
            <person name="Webster N.S."/>
        </authorList>
    </citation>
    <scope>NUCLEOTIDE SEQUENCE</scope>
    <source>
        <strain evidence="1">SB0664_bin_43</strain>
    </source>
</reference>
<gene>
    <name evidence="1" type="ORF">F4Y60_06990</name>
</gene>
<comment type="caution">
    <text evidence="1">The sequence shown here is derived from an EMBL/GenBank/DDBJ whole genome shotgun (WGS) entry which is preliminary data.</text>
</comment>
<evidence type="ECO:0000313" key="1">
    <source>
        <dbReference type="EMBL" id="MXY33823.1"/>
    </source>
</evidence>
<dbReference type="AlphaFoldDB" id="A0A6B0Y159"/>
<sequence length="206" mass="22644">MQLDWNLSLSGEDYVTTQAWRDAKLDCCPEHPGGGCRFARHGTYRRKTRWGDAHIPRWYCRDAHKTWSLLARCFAARLPGTLDELEAAALAAETEPSLRAAAERARPGHAVTEPANRRWLKGRRDLVVACLVTVITLLPELFAGCAASVTALRGHLGTTRLLVELRGHAAPHLRNLAPPLGFGVRIDPAPISNPVNQHMMGPDPPA</sequence>
<organism evidence="1">
    <name type="scientific">Boseongicola sp. SB0664_bin_43</name>
    <dbReference type="NCBI Taxonomy" id="2604844"/>
    <lineage>
        <taxon>Bacteria</taxon>
        <taxon>Pseudomonadati</taxon>
        <taxon>Pseudomonadota</taxon>
        <taxon>Alphaproteobacteria</taxon>
        <taxon>Rhodobacterales</taxon>
        <taxon>Paracoccaceae</taxon>
        <taxon>Boseongicola</taxon>
    </lineage>
</organism>
<dbReference type="EMBL" id="VXRY01000279">
    <property type="protein sequence ID" value="MXY33823.1"/>
    <property type="molecule type" value="Genomic_DNA"/>
</dbReference>
<accession>A0A6B0Y159</accession>
<proteinExistence type="predicted"/>
<name>A0A6B0Y159_9RHOB</name>